<dbReference type="Proteomes" id="UP001221898">
    <property type="component" value="Unassembled WGS sequence"/>
</dbReference>
<dbReference type="AlphaFoldDB" id="A0AAD7RNB7"/>
<reference evidence="2" key="1">
    <citation type="journal article" date="2023" name="Science">
        <title>Genome structures resolve the early diversification of teleost fishes.</title>
        <authorList>
            <person name="Parey E."/>
            <person name="Louis A."/>
            <person name="Montfort J."/>
            <person name="Bouchez O."/>
            <person name="Roques C."/>
            <person name="Iampietro C."/>
            <person name="Lluch J."/>
            <person name="Castinel A."/>
            <person name="Donnadieu C."/>
            <person name="Desvignes T."/>
            <person name="Floi Bucao C."/>
            <person name="Jouanno E."/>
            <person name="Wen M."/>
            <person name="Mejri S."/>
            <person name="Dirks R."/>
            <person name="Jansen H."/>
            <person name="Henkel C."/>
            <person name="Chen W.J."/>
            <person name="Zahm M."/>
            <person name="Cabau C."/>
            <person name="Klopp C."/>
            <person name="Thompson A.W."/>
            <person name="Robinson-Rechavi M."/>
            <person name="Braasch I."/>
            <person name="Lecointre G."/>
            <person name="Bobe J."/>
            <person name="Postlethwait J.H."/>
            <person name="Berthelot C."/>
            <person name="Roest Crollius H."/>
            <person name="Guiguen Y."/>
        </authorList>
    </citation>
    <scope>NUCLEOTIDE SEQUENCE</scope>
    <source>
        <strain evidence="2">NC1722</strain>
    </source>
</reference>
<dbReference type="EMBL" id="JAINUG010000237">
    <property type="protein sequence ID" value="KAJ8385986.1"/>
    <property type="molecule type" value="Genomic_DNA"/>
</dbReference>
<sequence>MMTFGLWAKLEASGLRSAPLRASAREETSGGDTSRLGHNRDAHLSLSQRASADPGPLPSARCNYLPTPARTSRLDATHRWRRTRPPNPFPLSPRRSPPVLAGPWATAGQSYSTSEERRSRMRERRQISGLDYSEA</sequence>
<organism evidence="2 3">
    <name type="scientific">Aldrovandia affinis</name>
    <dbReference type="NCBI Taxonomy" id="143900"/>
    <lineage>
        <taxon>Eukaryota</taxon>
        <taxon>Metazoa</taxon>
        <taxon>Chordata</taxon>
        <taxon>Craniata</taxon>
        <taxon>Vertebrata</taxon>
        <taxon>Euteleostomi</taxon>
        <taxon>Actinopterygii</taxon>
        <taxon>Neopterygii</taxon>
        <taxon>Teleostei</taxon>
        <taxon>Notacanthiformes</taxon>
        <taxon>Halosauridae</taxon>
        <taxon>Aldrovandia</taxon>
    </lineage>
</organism>
<evidence type="ECO:0000256" key="1">
    <source>
        <dbReference type="SAM" id="MobiDB-lite"/>
    </source>
</evidence>
<accession>A0AAD7RNB7</accession>
<feature type="region of interest" description="Disordered" evidence="1">
    <location>
        <begin position="17"/>
        <end position="135"/>
    </location>
</feature>
<proteinExistence type="predicted"/>
<gene>
    <name evidence="2" type="ORF">AAFF_G00178070</name>
</gene>
<protein>
    <submittedName>
        <fullName evidence="2">Uncharacterized protein</fullName>
    </submittedName>
</protein>
<evidence type="ECO:0000313" key="2">
    <source>
        <dbReference type="EMBL" id="KAJ8385986.1"/>
    </source>
</evidence>
<evidence type="ECO:0000313" key="3">
    <source>
        <dbReference type="Proteomes" id="UP001221898"/>
    </source>
</evidence>
<comment type="caution">
    <text evidence="2">The sequence shown here is derived from an EMBL/GenBank/DDBJ whole genome shotgun (WGS) entry which is preliminary data.</text>
</comment>
<keyword evidence="3" id="KW-1185">Reference proteome</keyword>
<name>A0AAD7RNB7_9TELE</name>